<dbReference type="SUPFAM" id="SSF56519">
    <property type="entry name" value="Penicillin binding protein dimerisation domain"/>
    <property type="match status" value="1"/>
</dbReference>
<dbReference type="InterPro" id="IPR050515">
    <property type="entry name" value="Beta-lactam/transpept"/>
</dbReference>
<dbReference type="InterPro" id="IPR012338">
    <property type="entry name" value="Beta-lactam/transpept-like"/>
</dbReference>
<reference evidence="7 8" key="1">
    <citation type="submission" date="2020-10" db="EMBL/GenBank/DDBJ databases">
        <title>Blautia liquoris sp.nov., isolated from the mud in a fermentation cellar used for the production of Chinese strong-flavoured liquor.</title>
        <authorList>
            <person name="Lu L."/>
        </authorList>
    </citation>
    <scope>NUCLEOTIDE SEQUENCE [LARGE SCALE GENOMIC DNA]</scope>
    <source>
        <strain evidence="7 8">LZLJ-3</strain>
    </source>
</reference>
<evidence type="ECO:0000259" key="6">
    <source>
        <dbReference type="Pfam" id="PF03717"/>
    </source>
</evidence>
<feature type="domain" description="Penicillin-binding protein transpeptidase" evidence="5">
    <location>
        <begin position="280"/>
        <end position="606"/>
    </location>
</feature>
<dbReference type="GO" id="GO:0071555">
    <property type="term" value="P:cell wall organization"/>
    <property type="evidence" value="ECO:0007669"/>
    <property type="project" value="TreeGrafter"/>
</dbReference>
<name>A0A7M2RKP6_9FIRM</name>
<dbReference type="InterPro" id="IPR036138">
    <property type="entry name" value="PBP_dimer_sf"/>
</dbReference>
<evidence type="ECO:0000313" key="7">
    <source>
        <dbReference type="EMBL" id="QOV20926.1"/>
    </source>
</evidence>
<evidence type="ECO:0000259" key="5">
    <source>
        <dbReference type="Pfam" id="PF00905"/>
    </source>
</evidence>
<evidence type="ECO:0000256" key="1">
    <source>
        <dbReference type="ARBA" id="ARBA00004370"/>
    </source>
</evidence>
<dbReference type="Gene3D" id="3.90.1310.10">
    <property type="entry name" value="Penicillin-binding protein 2a (Domain 2)"/>
    <property type="match status" value="1"/>
</dbReference>
<keyword evidence="7" id="KW-0132">Cell division</keyword>
<comment type="similarity">
    <text evidence="2">Belongs to the transpeptidase family.</text>
</comment>
<dbReference type="EMBL" id="CP063304">
    <property type="protein sequence ID" value="QOV20926.1"/>
    <property type="molecule type" value="Genomic_DNA"/>
</dbReference>
<gene>
    <name evidence="7" type="ORF">INP51_04545</name>
</gene>
<feature type="domain" description="Penicillin-binding protein dimerisation" evidence="6">
    <location>
        <begin position="52"/>
        <end position="196"/>
    </location>
</feature>
<organism evidence="7 8">
    <name type="scientific">Blautia liquoris</name>
    <dbReference type="NCBI Taxonomy" id="2779518"/>
    <lineage>
        <taxon>Bacteria</taxon>
        <taxon>Bacillati</taxon>
        <taxon>Bacillota</taxon>
        <taxon>Clostridia</taxon>
        <taxon>Lachnospirales</taxon>
        <taxon>Lachnospiraceae</taxon>
        <taxon>Blautia</taxon>
    </lineage>
</organism>
<evidence type="ECO:0000256" key="2">
    <source>
        <dbReference type="ARBA" id="ARBA00007171"/>
    </source>
</evidence>
<dbReference type="Proteomes" id="UP000593601">
    <property type="component" value="Chromosome"/>
</dbReference>
<dbReference type="KEGG" id="bliq:INP51_04545"/>
<proteinExistence type="inferred from homology"/>
<dbReference type="AlphaFoldDB" id="A0A7M2RKP6"/>
<dbReference type="InterPro" id="IPR005311">
    <property type="entry name" value="PBP_dimer"/>
</dbReference>
<feature type="region of interest" description="Disordered" evidence="4">
    <location>
        <begin position="623"/>
        <end position="672"/>
    </location>
</feature>
<evidence type="ECO:0000256" key="3">
    <source>
        <dbReference type="ARBA" id="ARBA00023136"/>
    </source>
</evidence>
<sequence length="672" mass="73722">MSKKLVGLFILVVLALVGLALRITYINASDHQDYKRQVLNQTQQQYSSRVIPFKRGEIQDRNGTILAASEKVYNVILDCKIVNSKVKVKDKSAKIYLEPTVKALVEVLGLDEDDIRSRLEDDKTKNSQYQILKKQLSITDKKKFEDYLDLDNEENKSLSDKEKLMRQRVKGVWFEETYVRRYPMNSMASDLIGFTYDGITADWGIEGYYSSLLNGVNGRQFGYFNSDADVEQTIQDPINGKNVISTIDANIQQIIRDALESYENEMANGPNGTAAAKNVGVIAMNPNTGEILGMDSSDWYDLNNPRDLKPFYSAEEIAAMDDKAQLDALNKIWRNFCISDTFEPGSTVKPMTVAAALESGSISADDTYHCNGFKTVSGLKIKCAIYPNGHGTLSLGDSLKHSCNVAMMDIAEKMGAENFLRYQKIFNFGDYTGIDLPGEGSGILHTQQALGSTELATAAFGQGFTGTMIQEIAAFSSVINGGTYYKPHVVSSVTDSLGAVVENIDPVMVRKTISPEVSNEVRQYLGTVMDSDGSGAKAKVAGYSMGGKTGTAQKIPRTDKKYLVSFIGFAPLDHPQVALYVVVDEPNAAIQANSIYPQQIYKKIMKELLPYLNIFPADPSAVELPDKDSTTNKADGVVDENVPKPPEGETSAGNNNMLSGGVTNSDAEITNE</sequence>
<feature type="compositionally biased region" description="Polar residues" evidence="4">
    <location>
        <begin position="651"/>
        <end position="672"/>
    </location>
</feature>
<dbReference type="PANTHER" id="PTHR30627">
    <property type="entry name" value="PEPTIDOGLYCAN D,D-TRANSPEPTIDASE"/>
    <property type="match status" value="1"/>
</dbReference>
<accession>A0A7M2RKP6</accession>
<dbReference type="InterPro" id="IPR001460">
    <property type="entry name" value="PCN-bd_Tpept"/>
</dbReference>
<dbReference type="GO" id="GO:0051301">
    <property type="term" value="P:cell division"/>
    <property type="evidence" value="ECO:0007669"/>
    <property type="project" value="UniProtKB-KW"/>
</dbReference>
<dbReference type="SUPFAM" id="SSF56601">
    <property type="entry name" value="beta-lactamase/transpeptidase-like"/>
    <property type="match status" value="1"/>
</dbReference>
<keyword evidence="3" id="KW-0472">Membrane</keyword>
<keyword evidence="7" id="KW-0131">Cell cycle</keyword>
<dbReference type="PANTHER" id="PTHR30627:SF1">
    <property type="entry name" value="PEPTIDOGLYCAN D,D-TRANSPEPTIDASE FTSI"/>
    <property type="match status" value="1"/>
</dbReference>
<dbReference type="Pfam" id="PF00905">
    <property type="entry name" value="Transpeptidase"/>
    <property type="match status" value="1"/>
</dbReference>
<comment type="subcellular location">
    <subcellularLocation>
        <location evidence="1">Membrane</location>
    </subcellularLocation>
</comment>
<evidence type="ECO:0000256" key="4">
    <source>
        <dbReference type="SAM" id="MobiDB-lite"/>
    </source>
</evidence>
<evidence type="ECO:0000313" key="8">
    <source>
        <dbReference type="Proteomes" id="UP000593601"/>
    </source>
</evidence>
<protein>
    <submittedName>
        <fullName evidence="7">Cell division protein FtsI</fullName>
    </submittedName>
</protein>
<keyword evidence="8" id="KW-1185">Reference proteome</keyword>
<dbReference type="GO" id="GO:0008658">
    <property type="term" value="F:penicillin binding"/>
    <property type="evidence" value="ECO:0007669"/>
    <property type="project" value="InterPro"/>
</dbReference>
<dbReference type="Gene3D" id="3.40.710.10">
    <property type="entry name" value="DD-peptidase/beta-lactamase superfamily"/>
    <property type="match status" value="1"/>
</dbReference>
<dbReference type="GO" id="GO:0005886">
    <property type="term" value="C:plasma membrane"/>
    <property type="evidence" value="ECO:0007669"/>
    <property type="project" value="TreeGrafter"/>
</dbReference>
<dbReference type="Pfam" id="PF03717">
    <property type="entry name" value="PBP_dimer"/>
    <property type="match status" value="1"/>
</dbReference>